<dbReference type="Proteomes" id="UP000658278">
    <property type="component" value="Unassembled WGS sequence"/>
</dbReference>
<organism evidence="2 3">
    <name type="scientific">Haloferula rosea</name>
    <dbReference type="NCBI Taxonomy" id="490093"/>
    <lineage>
        <taxon>Bacteria</taxon>
        <taxon>Pseudomonadati</taxon>
        <taxon>Verrucomicrobiota</taxon>
        <taxon>Verrucomicrobiia</taxon>
        <taxon>Verrucomicrobiales</taxon>
        <taxon>Verrucomicrobiaceae</taxon>
        <taxon>Haloferula</taxon>
    </lineage>
</organism>
<name>A0A934R5Y9_9BACT</name>
<dbReference type="RefSeq" id="WP_200276060.1">
    <property type="nucleotide sequence ID" value="NZ_JAENII010000002.1"/>
</dbReference>
<keyword evidence="3" id="KW-1185">Reference proteome</keyword>
<protein>
    <submittedName>
        <fullName evidence="2">Uncharacterized protein</fullName>
    </submittedName>
</protein>
<dbReference type="AlphaFoldDB" id="A0A934R5Y9"/>
<comment type="caution">
    <text evidence="2">The sequence shown here is derived from an EMBL/GenBank/DDBJ whole genome shotgun (WGS) entry which is preliminary data.</text>
</comment>
<feature type="region of interest" description="Disordered" evidence="1">
    <location>
        <begin position="431"/>
        <end position="453"/>
    </location>
</feature>
<gene>
    <name evidence="2" type="ORF">JIN81_02695</name>
</gene>
<reference evidence="2" key="1">
    <citation type="submission" date="2021-01" db="EMBL/GenBank/DDBJ databases">
        <title>Modified the classification status of verrucomicrobia.</title>
        <authorList>
            <person name="Feng X."/>
        </authorList>
    </citation>
    <scope>NUCLEOTIDE SEQUENCE</scope>
    <source>
        <strain evidence="2">KCTC 22201</strain>
    </source>
</reference>
<dbReference type="EMBL" id="JAENII010000002">
    <property type="protein sequence ID" value="MBK1825914.1"/>
    <property type="molecule type" value="Genomic_DNA"/>
</dbReference>
<sequence>MTIGLAALLIGGAGGFIIGNSGGDSDEKASANAAGGGVKIRRDGRTSMDEAAPRRDRAGSLQDAMREPGQGARIQALMDLYAGMSAAELEEEASKLDALPMGDRILASMLLFSRWGEIDPIGALEHTKTMGMGGMFAKPTVLRSWASVDPVNAAKYFTDNPSEFSMMGRGRGPGGTGGAEVIAREWAKLDPNAALEWANGLDGRDKSSALVSVVSEMSLSDPEGAAALAAGFGDEDQGRAYREIAEQWARQDFSAAEAWISTLSGDAKQGALGSAIEVLASDDPQRAAAMLTDMETGRSRDRAVEDVASAWAAQDPAQAAAWLVSQETGEMEDAMRRVMMNWVGQDSASALSFVESQPAGEARDSAASTYLWMNRDADPQQSLALAETISDDGDRNRAIGMTARRWMEEDEAGATAYIQNSTVLSDEVKERILSDDGGGRGGRGGPGGGRGGR</sequence>
<feature type="region of interest" description="Disordered" evidence="1">
    <location>
        <begin position="25"/>
        <end position="61"/>
    </location>
</feature>
<evidence type="ECO:0000313" key="2">
    <source>
        <dbReference type="EMBL" id="MBK1825914.1"/>
    </source>
</evidence>
<feature type="compositionally biased region" description="Basic and acidic residues" evidence="1">
    <location>
        <begin position="40"/>
        <end position="58"/>
    </location>
</feature>
<evidence type="ECO:0000313" key="3">
    <source>
        <dbReference type="Proteomes" id="UP000658278"/>
    </source>
</evidence>
<proteinExistence type="predicted"/>
<accession>A0A934R5Y9</accession>
<evidence type="ECO:0000256" key="1">
    <source>
        <dbReference type="SAM" id="MobiDB-lite"/>
    </source>
</evidence>
<feature type="compositionally biased region" description="Gly residues" evidence="1">
    <location>
        <begin position="439"/>
        <end position="453"/>
    </location>
</feature>